<dbReference type="Proteomes" id="UP000789920">
    <property type="component" value="Unassembled WGS sequence"/>
</dbReference>
<proteinExistence type="predicted"/>
<reference evidence="1" key="1">
    <citation type="submission" date="2021-06" db="EMBL/GenBank/DDBJ databases">
        <authorList>
            <person name="Kallberg Y."/>
            <person name="Tangrot J."/>
            <person name="Rosling A."/>
        </authorList>
    </citation>
    <scope>NUCLEOTIDE SEQUENCE</scope>
    <source>
        <strain evidence="1">MA461A</strain>
    </source>
</reference>
<organism evidence="1 2">
    <name type="scientific">Racocetra persica</name>
    <dbReference type="NCBI Taxonomy" id="160502"/>
    <lineage>
        <taxon>Eukaryota</taxon>
        <taxon>Fungi</taxon>
        <taxon>Fungi incertae sedis</taxon>
        <taxon>Mucoromycota</taxon>
        <taxon>Glomeromycotina</taxon>
        <taxon>Glomeromycetes</taxon>
        <taxon>Diversisporales</taxon>
        <taxon>Gigasporaceae</taxon>
        <taxon>Racocetra</taxon>
    </lineage>
</organism>
<feature type="non-terminal residue" evidence="1">
    <location>
        <position position="207"/>
    </location>
</feature>
<comment type="caution">
    <text evidence="1">The sequence shown here is derived from an EMBL/GenBank/DDBJ whole genome shotgun (WGS) entry which is preliminary data.</text>
</comment>
<protein>
    <submittedName>
        <fullName evidence="1">17872_t:CDS:1</fullName>
    </submittedName>
</protein>
<evidence type="ECO:0000313" key="2">
    <source>
        <dbReference type="Proteomes" id="UP000789920"/>
    </source>
</evidence>
<keyword evidence="2" id="KW-1185">Reference proteome</keyword>
<evidence type="ECO:0000313" key="1">
    <source>
        <dbReference type="EMBL" id="CAG8832713.1"/>
    </source>
</evidence>
<sequence>DLELVEINGKRRKCRILSNELIEKLREIYSEGNTGYNPPIKFIDFELDKKKLLQEDAKISSDGVLWVNFVIKTTTDPALHISDFSLFFYQEKANETKYVRPYALGQINLIIKKGNIDLTTLADSGLFLNESYMSDPTALMSSRKSNQSITETELNNNRPNWQNHLRSLKNRKDITDYQTKQLEKDIENLVSAKKKNEEERQQAEAEA</sequence>
<name>A0ACA9S9R3_9GLOM</name>
<accession>A0ACA9S9R3</accession>
<gene>
    <name evidence="1" type="ORF">RPERSI_LOCUS28557</name>
</gene>
<feature type="non-terminal residue" evidence="1">
    <location>
        <position position="1"/>
    </location>
</feature>
<dbReference type="EMBL" id="CAJVQC010104488">
    <property type="protein sequence ID" value="CAG8832713.1"/>
    <property type="molecule type" value="Genomic_DNA"/>
</dbReference>